<name>A0A0S8JVI1_UNCW3</name>
<evidence type="ECO:0000256" key="3">
    <source>
        <dbReference type="ARBA" id="ARBA00023235"/>
    </source>
</evidence>
<proteinExistence type="inferred from homology"/>
<evidence type="ECO:0000313" key="6">
    <source>
        <dbReference type="EMBL" id="KPL13434.1"/>
    </source>
</evidence>
<sequence length="161" mass="18626">MNASVGDDVWVKDFAVVPDDFNSRYSAKGKVYQYRITLEASPFRLRYYWYLKQRPDIEIMQRFLPLLAGQRDFKNFSIRNGSDNTICNLLDMKVSQEDTQIIVTVEGDRFLRKMIRGIVGFLVEAGRGRFTLADVGSYFAEPKPYINFAPPQGLFLVTVKY</sequence>
<evidence type="ECO:0000256" key="4">
    <source>
        <dbReference type="RuleBase" id="RU003792"/>
    </source>
</evidence>
<dbReference type="InterPro" id="IPR020103">
    <property type="entry name" value="PsdUridine_synth_cat_dom_sf"/>
</dbReference>
<dbReference type="GO" id="GO:0003723">
    <property type="term" value="F:RNA binding"/>
    <property type="evidence" value="ECO:0007669"/>
    <property type="project" value="InterPro"/>
</dbReference>
<dbReference type="GO" id="GO:0160147">
    <property type="term" value="F:tRNA pseudouridine(38-40) synthase activity"/>
    <property type="evidence" value="ECO:0007669"/>
    <property type="project" value="UniProtKB-EC"/>
</dbReference>
<evidence type="ECO:0000256" key="2">
    <source>
        <dbReference type="ARBA" id="ARBA00022694"/>
    </source>
</evidence>
<evidence type="ECO:0000256" key="1">
    <source>
        <dbReference type="ARBA" id="ARBA00009375"/>
    </source>
</evidence>
<dbReference type="PANTHER" id="PTHR11142:SF0">
    <property type="entry name" value="TRNA PSEUDOURIDINE SYNTHASE-LIKE 1"/>
    <property type="match status" value="1"/>
</dbReference>
<dbReference type="EMBL" id="LJVE01000104">
    <property type="protein sequence ID" value="KPL13434.1"/>
    <property type="molecule type" value="Genomic_DNA"/>
</dbReference>
<dbReference type="GO" id="GO:0031119">
    <property type="term" value="P:tRNA pseudouridine synthesis"/>
    <property type="evidence" value="ECO:0007669"/>
    <property type="project" value="TreeGrafter"/>
</dbReference>
<evidence type="ECO:0000259" key="5">
    <source>
        <dbReference type="Pfam" id="PF01416"/>
    </source>
</evidence>
<dbReference type="InterPro" id="IPR001406">
    <property type="entry name" value="PsdUridine_synth_TruA"/>
</dbReference>
<dbReference type="Pfam" id="PF01416">
    <property type="entry name" value="PseudoU_synth_1"/>
    <property type="match status" value="1"/>
</dbReference>
<dbReference type="AlphaFoldDB" id="A0A0S8JVI1"/>
<organism evidence="6 7">
    <name type="scientific">candidate division WOR_3 bacterium SM1_77</name>
    <dbReference type="NCBI Taxonomy" id="1703778"/>
    <lineage>
        <taxon>Bacteria</taxon>
        <taxon>Bacteria division WOR-3</taxon>
    </lineage>
</organism>
<feature type="domain" description="Pseudouridine synthase I TruA alpha/beta" evidence="5">
    <location>
        <begin position="67"/>
        <end position="161"/>
    </location>
</feature>
<dbReference type="InterPro" id="IPR020097">
    <property type="entry name" value="PsdUridine_synth_TruA_a/b_dom"/>
</dbReference>
<evidence type="ECO:0000313" key="7">
    <source>
        <dbReference type="Proteomes" id="UP000050975"/>
    </source>
</evidence>
<comment type="similarity">
    <text evidence="1 4">Belongs to the tRNA pseudouridine synthase TruA family.</text>
</comment>
<comment type="catalytic activity">
    <reaction evidence="4">
        <text>uridine(38/39/40) in tRNA = pseudouridine(38/39/40) in tRNA</text>
        <dbReference type="Rhea" id="RHEA:22376"/>
        <dbReference type="Rhea" id="RHEA-COMP:10085"/>
        <dbReference type="Rhea" id="RHEA-COMP:10087"/>
        <dbReference type="ChEBI" id="CHEBI:65314"/>
        <dbReference type="ChEBI" id="CHEBI:65315"/>
        <dbReference type="EC" id="5.4.99.12"/>
    </reaction>
</comment>
<dbReference type="EC" id="5.4.99.12" evidence="4"/>
<reference evidence="6 7" key="1">
    <citation type="journal article" date="2015" name="Microbiome">
        <title>Genomic resolution of linkages in carbon, nitrogen, and sulfur cycling among widespread estuary sediment bacteria.</title>
        <authorList>
            <person name="Baker B.J."/>
            <person name="Lazar C.S."/>
            <person name="Teske A.P."/>
            <person name="Dick G.J."/>
        </authorList>
    </citation>
    <scope>NUCLEOTIDE SEQUENCE [LARGE SCALE GENOMIC DNA]</scope>
    <source>
        <strain evidence="6">SM1_77</strain>
    </source>
</reference>
<dbReference type="Gene3D" id="3.30.70.660">
    <property type="entry name" value="Pseudouridine synthase I, catalytic domain, C-terminal subdomain"/>
    <property type="match status" value="1"/>
</dbReference>
<dbReference type="SUPFAM" id="SSF55120">
    <property type="entry name" value="Pseudouridine synthase"/>
    <property type="match status" value="1"/>
</dbReference>
<gene>
    <name evidence="6" type="ORF">AMJ74_05260</name>
</gene>
<keyword evidence="2 4" id="KW-0819">tRNA processing</keyword>
<protein>
    <recommendedName>
        <fullName evidence="4">tRNA pseudouridine synthase</fullName>
        <ecNumber evidence="4">5.4.99.12</ecNumber>
    </recommendedName>
</protein>
<dbReference type="InterPro" id="IPR020095">
    <property type="entry name" value="PsdUridine_synth_TruA_C"/>
</dbReference>
<keyword evidence="3 4" id="KW-0413">Isomerase</keyword>
<dbReference type="PANTHER" id="PTHR11142">
    <property type="entry name" value="PSEUDOURIDYLATE SYNTHASE"/>
    <property type="match status" value="1"/>
</dbReference>
<comment type="caution">
    <text evidence="6">The sequence shown here is derived from an EMBL/GenBank/DDBJ whole genome shotgun (WGS) entry which is preliminary data.</text>
</comment>
<dbReference type="Proteomes" id="UP000050975">
    <property type="component" value="Unassembled WGS sequence"/>
</dbReference>
<accession>A0A0S8JVI1</accession>